<protein>
    <submittedName>
        <fullName evidence="1">Uncharacterized protein</fullName>
    </submittedName>
</protein>
<dbReference type="Proteomes" id="UP001162156">
    <property type="component" value="Unassembled WGS sequence"/>
</dbReference>
<proteinExistence type="predicted"/>
<comment type="caution">
    <text evidence="1">The sequence shown here is derived from an EMBL/GenBank/DDBJ whole genome shotgun (WGS) entry which is preliminary data.</text>
</comment>
<keyword evidence="2" id="KW-1185">Reference proteome</keyword>
<dbReference type="AlphaFoldDB" id="A0AAV8XT77"/>
<sequence length="92" mass="10615">MAASIIGHVGEFNGMSDDWVVYSERLEQYFFANKIEEAKVKVAPLISLIGDPTYKLLRDLCHPSLPKDKNYQELSDLLKKQFSPQVSKWREL</sequence>
<organism evidence="1 2">
    <name type="scientific">Rhamnusium bicolor</name>
    <dbReference type="NCBI Taxonomy" id="1586634"/>
    <lineage>
        <taxon>Eukaryota</taxon>
        <taxon>Metazoa</taxon>
        <taxon>Ecdysozoa</taxon>
        <taxon>Arthropoda</taxon>
        <taxon>Hexapoda</taxon>
        <taxon>Insecta</taxon>
        <taxon>Pterygota</taxon>
        <taxon>Neoptera</taxon>
        <taxon>Endopterygota</taxon>
        <taxon>Coleoptera</taxon>
        <taxon>Polyphaga</taxon>
        <taxon>Cucujiformia</taxon>
        <taxon>Chrysomeloidea</taxon>
        <taxon>Cerambycidae</taxon>
        <taxon>Lepturinae</taxon>
        <taxon>Rhagiini</taxon>
        <taxon>Rhamnusium</taxon>
    </lineage>
</organism>
<reference evidence="1" key="1">
    <citation type="journal article" date="2023" name="Insect Mol. Biol.">
        <title>Genome sequencing provides insights into the evolution of gene families encoding plant cell wall-degrading enzymes in longhorned beetles.</title>
        <authorList>
            <person name="Shin N.R."/>
            <person name="Okamura Y."/>
            <person name="Kirsch R."/>
            <person name="Pauchet Y."/>
        </authorList>
    </citation>
    <scope>NUCLEOTIDE SEQUENCE</scope>
    <source>
        <strain evidence="1">RBIC_L_NR</strain>
    </source>
</reference>
<evidence type="ECO:0000313" key="2">
    <source>
        <dbReference type="Proteomes" id="UP001162156"/>
    </source>
</evidence>
<evidence type="ECO:0000313" key="1">
    <source>
        <dbReference type="EMBL" id="KAJ8941448.1"/>
    </source>
</evidence>
<name>A0AAV8XT77_9CUCU</name>
<gene>
    <name evidence="1" type="ORF">NQ314_010394</name>
</gene>
<dbReference type="EMBL" id="JANEYF010002869">
    <property type="protein sequence ID" value="KAJ8941448.1"/>
    <property type="molecule type" value="Genomic_DNA"/>
</dbReference>
<accession>A0AAV8XT77</accession>